<dbReference type="STRING" id="604088.SAMN04488060_1761"/>
<protein>
    <submittedName>
        <fullName evidence="1">Uncharacterized protein</fullName>
    </submittedName>
</protein>
<evidence type="ECO:0000313" key="2">
    <source>
        <dbReference type="Proteomes" id="UP000199331"/>
    </source>
</evidence>
<evidence type="ECO:0000313" key="1">
    <source>
        <dbReference type="EMBL" id="SFP16293.1"/>
    </source>
</evidence>
<dbReference type="EMBL" id="FOWZ01000002">
    <property type="protein sequence ID" value="SFP16293.1"/>
    <property type="molecule type" value="Genomic_DNA"/>
</dbReference>
<dbReference type="AlphaFoldDB" id="A0A1I5N3G2"/>
<reference evidence="2" key="1">
    <citation type="submission" date="2016-10" db="EMBL/GenBank/DDBJ databases">
        <authorList>
            <person name="Varghese N."/>
            <person name="Submissions S."/>
        </authorList>
    </citation>
    <scope>NUCLEOTIDE SEQUENCE [LARGE SCALE GENOMIC DNA]</scope>
    <source>
        <strain evidence="2">CGMCC 1.7715</strain>
    </source>
</reference>
<dbReference type="RefSeq" id="WP_143089610.1">
    <property type="nucleotide sequence ID" value="NZ_FOWZ01000002.1"/>
</dbReference>
<gene>
    <name evidence="1" type="ORF">SAMN04488060_1761</name>
</gene>
<organism evidence="1 2">
    <name type="scientific">Qipengyuania nanhaisediminis</name>
    <dbReference type="NCBI Taxonomy" id="604088"/>
    <lineage>
        <taxon>Bacteria</taxon>
        <taxon>Pseudomonadati</taxon>
        <taxon>Pseudomonadota</taxon>
        <taxon>Alphaproteobacteria</taxon>
        <taxon>Sphingomonadales</taxon>
        <taxon>Erythrobacteraceae</taxon>
        <taxon>Qipengyuania</taxon>
    </lineage>
</organism>
<name>A0A1I5N3G2_9SPHN</name>
<accession>A0A1I5N3G2</accession>
<dbReference type="Proteomes" id="UP000199331">
    <property type="component" value="Unassembled WGS sequence"/>
</dbReference>
<dbReference type="OrthoDB" id="6826964at2"/>
<proteinExistence type="predicted"/>
<sequence length="284" mass="30847">MNPRLPSIGRGAIAVTCDLLEGVETNAEIEGLLLEYGLSDHIESGGSIAKTVLNLKRFAVAHPDHIVQTDFGSKPLPVALIDAAINVAGQRGDLPLWQKLERYLNLDGFALQKRVTAGMFKDDVVITGITIAMPGFVALPEAVSEVDQLLDRYGLYVSQTHLSSAKENITQEDWEAANSQCRTFLEALTDGIADLLFPDEAASLPAGLSKRQLLAKHGFLSREKHEFGDGNGQTFLPGLAKLLHPDGAHPGISTQHDAMFRLQLVVVTARWLLKRLEAGRPTVN</sequence>
<keyword evidence="2" id="KW-1185">Reference proteome</keyword>